<evidence type="ECO:0000313" key="1">
    <source>
        <dbReference type="EMBL" id="JAD23699.1"/>
    </source>
</evidence>
<reference evidence="1" key="1">
    <citation type="submission" date="2014-09" db="EMBL/GenBank/DDBJ databases">
        <authorList>
            <person name="Magalhaes I.L.F."/>
            <person name="Oliveira U."/>
            <person name="Santos F.R."/>
            <person name="Vidigal T.H.D.A."/>
            <person name="Brescovit A.D."/>
            <person name="Santos A.J."/>
        </authorList>
    </citation>
    <scope>NUCLEOTIDE SEQUENCE</scope>
    <source>
        <tissue evidence="1">Shoot tissue taken approximately 20 cm above the soil surface</tissue>
    </source>
</reference>
<organism evidence="1">
    <name type="scientific">Arundo donax</name>
    <name type="common">Giant reed</name>
    <name type="synonym">Donax arundinaceus</name>
    <dbReference type="NCBI Taxonomy" id="35708"/>
    <lineage>
        <taxon>Eukaryota</taxon>
        <taxon>Viridiplantae</taxon>
        <taxon>Streptophyta</taxon>
        <taxon>Embryophyta</taxon>
        <taxon>Tracheophyta</taxon>
        <taxon>Spermatophyta</taxon>
        <taxon>Magnoliopsida</taxon>
        <taxon>Liliopsida</taxon>
        <taxon>Poales</taxon>
        <taxon>Poaceae</taxon>
        <taxon>PACMAD clade</taxon>
        <taxon>Arundinoideae</taxon>
        <taxon>Arundineae</taxon>
        <taxon>Arundo</taxon>
    </lineage>
</organism>
<reference evidence="1" key="2">
    <citation type="journal article" date="2015" name="Data Brief">
        <title>Shoot transcriptome of the giant reed, Arundo donax.</title>
        <authorList>
            <person name="Barrero R.A."/>
            <person name="Guerrero F.D."/>
            <person name="Moolhuijzen P."/>
            <person name="Goolsby J.A."/>
            <person name="Tidwell J."/>
            <person name="Bellgard S.E."/>
            <person name="Bellgard M.I."/>
        </authorList>
    </citation>
    <scope>NUCLEOTIDE SEQUENCE</scope>
    <source>
        <tissue evidence="1">Shoot tissue taken approximately 20 cm above the soil surface</tissue>
    </source>
</reference>
<dbReference type="AlphaFoldDB" id="A0A0A8YD23"/>
<accession>A0A0A8YD23</accession>
<protein>
    <submittedName>
        <fullName evidence="1">Uncharacterized protein</fullName>
    </submittedName>
</protein>
<proteinExistence type="predicted"/>
<sequence length="43" mass="4969">MDFGSEPPHFLAIFVVGDPFFEIIIVDNRKTEFCERMVYSLAS</sequence>
<name>A0A0A8YD23_ARUDO</name>
<dbReference type="EMBL" id="GBRH01274196">
    <property type="protein sequence ID" value="JAD23699.1"/>
    <property type="molecule type" value="Transcribed_RNA"/>
</dbReference>